<evidence type="ECO:0000313" key="3">
    <source>
        <dbReference type="Proteomes" id="UP000230750"/>
    </source>
</evidence>
<sequence length="309" mass="34741">MFGLLINITAFKHLLGHCEFDAVVDHSALVQLMRSKHAPPSARLRILLFRLSDYAVIVRYEKGSDIPLADFLSRAPQNDDSEIDQVVPLAFSSISELPPEQSELILNSDEDNIHPIMTRSKARSMGITVPELFAPQNNRKTRSTTSAYSAPRPATTNPVNSTHRGSRKLSPHLPTPSQARQSSASSSDPFQSLTTHITFPPRPIVRLIPTPSISEPEPRLVDRSETDTTCDPPPDLYVPPTPIITKIYNLVTKHIPKQHELDKIMKKIQKKIIHDYNLPLEANKLRLLQETDPHFKPIYDFLAHNILPS</sequence>
<dbReference type="Proteomes" id="UP000230750">
    <property type="component" value="Unassembled WGS sequence"/>
</dbReference>
<name>A0A2G8KNU7_STIJA</name>
<comment type="caution">
    <text evidence="2">The sequence shown here is derived from an EMBL/GenBank/DDBJ whole genome shotgun (WGS) entry which is preliminary data.</text>
</comment>
<feature type="compositionally biased region" description="Polar residues" evidence="1">
    <location>
        <begin position="188"/>
        <end position="197"/>
    </location>
</feature>
<proteinExistence type="predicted"/>
<evidence type="ECO:0000256" key="1">
    <source>
        <dbReference type="SAM" id="MobiDB-lite"/>
    </source>
</evidence>
<feature type="compositionally biased region" description="Basic and acidic residues" evidence="1">
    <location>
        <begin position="216"/>
        <end position="226"/>
    </location>
</feature>
<gene>
    <name evidence="2" type="ORF">BSL78_13496</name>
</gene>
<protein>
    <recommendedName>
        <fullName evidence="4">Reverse transcriptase RNase H-like domain-containing protein</fullName>
    </recommendedName>
</protein>
<feature type="compositionally biased region" description="Low complexity" evidence="1">
    <location>
        <begin position="177"/>
        <end position="187"/>
    </location>
</feature>
<reference evidence="2 3" key="1">
    <citation type="journal article" date="2017" name="PLoS Biol.">
        <title>The sea cucumber genome provides insights into morphological evolution and visceral regeneration.</title>
        <authorList>
            <person name="Zhang X."/>
            <person name="Sun L."/>
            <person name="Yuan J."/>
            <person name="Sun Y."/>
            <person name="Gao Y."/>
            <person name="Zhang L."/>
            <person name="Li S."/>
            <person name="Dai H."/>
            <person name="Hamel J.F."/>
            <person name="Liu C."/>
            <person name="Yu Y."/>
            <person name="Liu S."/>
            <person name="Lin W."/>
            <person name="Guo K."/>
            <person name="Jin S."/>
            <person name="Xu P."/>
            <person name="Storey K.B."/>
            <person name="Huan P."/>
            <person name="Zhang T."/>
            <person name="Zhou Y."/>
            <person name="Zhang J."/>
            <person name="Lin C."/>
            <person name="Li X."/>
            <person name="Xing L."/>
            <person name="Huo D."/>
            <person name="Sun M."/>
            <person name="Wang L."/>
            <person name="Mercier A."/>
            <person name="Li F."/>
            <person name="Yang H."/>
            <person name="Xiang J."/>
        </authorList>
    </citation>
    <scope>NUCLEOTIDE SEQUENCE [LARGE SCALE GENOMIC DNA]</scope>
    <source>
        <strain evidence="2">Shaxun</strain>
        <tissue evidence="2">Muscle</tissue>
    </source>
</reference>
<dbReference type="AlphaFoldDB" id="A0A2G8KNU7"/>
<feature type="region of interest" description="Disordered" evidence="1">
    <location>
        <begin position="131"/>
        <end position="236"/>
    </location>
</feature>
<evidence type="ECO:0008006" key="4">
    <source>
        <dbReference type="Google" id="ProtNLM"/>
    </source>
</evidence>
<accession>A0A2G8KNU7</accession>
<dbReference type="EMBL" id="MRZV01000455">
    <property type="protein sequence ID" value="PIK49637.1"/>
    <property type="molecule type" value="Genomic_DNA"/>
</dbReference>
<feature type="compositionally biased region" description="Polar residues" evidence="1">
    <location>
        <begin position="135"/>
        <end position="163"/>
    </location>
</feature>
<keyword evidence="3" id="KW-1185">Reference proteome</keyword>
<evidence type="ECO:0000313" key="2">
    <source>
        <dbReference type="EMBL" id="PIK49637.1"/>
    </source>
</evidence>
<organism evidence="2 3">
    <name type="scientific">Stichopus japonicus</name>
    <name type="common">Sea cucumber</name>
    <dbReference type="NCBI Taxonomy" id="307972"/>
    <lineage>
        <taxon>Eukaryota</taxon>
        <taxon>Metazoa</taxon>
        <taxon>Echinodermata</taxon>
        <taxon>Eleutherozoa</taxon>
        <taxon>Echinozoa</taxon>
        <taxon>Holothuroidea</taxon>
        <taxon>Aspidochirotacea</taxon>
        <taxon>Aspidochirotida</taxon>
        <taxon>Stichopodidae</taxon>
        <taxon>Apostichopus</taxon>
    </lineage>
</organism>